<protein>
    <recommendedName>
        <fullName evidence="2">G domain-containing protein</fullName>
    </recommendedName>
</protein>
<dbReference type="GO" id="GO:0005829">
    <property type="term" value="C:cytosol"/>
    <property type="evidence" value="ECO:0007669"/>
    <property type="project" value="TreeGrafter"/>
</dbReference>
<dbReference type="Gene3D" id="3.40.50.300">
    <property type="entry name" value="P-loop containing nucleotide triphosphate hydrolases"/>
    <property type="match status" value="1"/>
</dbReference>
<name>C0W1P1_9ACTO</name>
<organism evidence="3 4">
    <name type="scientific">Gleimia coleocanis DSM 15436</name>
    <dbReference type="NCBI Taxonomy" id="525245"/>
    <lineage>
        <taxon>Bacteria</taxon>
        <taxon>Bacillati</taxon>
        <taxon>Actinomycetota</taxon>
        <taxon>Actinomycetes</taxon>
        <taxon>Actinomycetales</taxon>
        <taxon>Actinomycetaceae</taxon>
        <taxon>Gleimia</taxon>
    </lineage>
</organism>
<evidence type="ECO:0000313" key="4">
    <source>
        <dbReference type="Proteomes" id="UP000010301"/>
    </source>
</evidence>
<keyword evidence="1" id="KW-1133">Transmembrane helix</keyword>
<dbReference type="GO" id="GO:0043024">
    <property type="term" value="F:ribosomal small subunit binding"/>
    <property type="evidence" value="ECO:0007669"/>
    <property type="project" value="TreeGrafter"/>
</dbReference>
<dbReference type="Proteomes" id="UP000010301">
    <property type="component" value="Unassembled WGS sequence"/>
</dbReference>
<dbReference type="PANTHER" id="PTHR42698:SF1">
    <property type="entry name" value="GTPASE ERA, MITOCHONDRIAL"/>
    <property type="match status" value="1"/>
</dbReference>
<dbReference type="GO" id="GO:0005525">
    <property type="term" value="F:GTP binding"/>
    <property type="evidence" value="ECO:0007669"/>
    <property type="project" value="InterPro"/>
</dbReference>
<dbReference type="Pfam" id="PF01926">
    <property type="entry name" value="MMR_HSR1"/>
    <property type="match status" value="1"/>
</dbReference>
<dbReference type="STRING" id="525245.HMPREF0044_1331"/>
<dbReference type="GO" id="GO:0019843">
    <property type="term" value="F:rRNA binding"/>
    <property type="evidence" value="ECO:0007669"/>
    <property type="project" value="TreeGrafter"/>
</dbReference>
<evidence type="ECO:0000259" key="2">
    <source>
        <dbReference type="Pfam" id="PF01926"/>
    </source>
</evidence>
<gene>
    <name evidence="3" type="ORF">HMPREF0044_1331</name>
</gene>
<accession>C0W1P1</accession>
<keyword evidence="1" id="KW-0812">Transmembrane</keyword>
<evidence type="ECO:0000313" key="3">
    <source>
        <dbReference type="EMBL" id="EEH63407.1"/>
    </source>
</evidence>
<dbReference type="PANTHER" id="PTHR42698">
    <property type="entry name" value="GTPASE ERA"/>
    <property type="match status" value="1"/>
</dbReference>
<proteinExistence type="predicted"/>
<dbReference type="HOGENOM" id="CLU_016609_2_1_11"/>
<evidence type="ECO:0000256" key="1">
    <source>
        <dbReference type="SAM" id="Phobius"/>
    </source>
</evidence>
<dbReference type="SUPFAM" id="SSF52540">
    <property type="entry name" value="P-loop containing nucleoside triphosphate hydrolases"/>
    <property type="match status" value="1"/>
</dbReference>
<reference evidence="3 4" key="1">
    <citation type="submission" date="2009-01" db="EMBL/GenBank/DDBJ databases">
        <authorList>
            <person name="Qin X."/>
            <person name="Bachman B."/>
            <person name="Battles P."/>
            <person name="Bell A."/>
            <person name="Bess C."/>
            <person name="Bickham C."/>
            <person name="Chaboub L."/>
            <person name="Chen D."/>
            <person name="Coyle M."/>
            <person name="Deiros D.R."/>
            <person name="Dinh H."/>
            <person name="Forbes L."/>
            <person name="Fowler G."/>
            <person name="Francisco L."/>
            <person name="Fu Q."/>
            <person name="Gubbala S."/>
            <person name="Hale W."/>
            <person name="Han Y."/>
            <person name="Hemphill L."/>
            <person name="Highlander S.K."/>
            <person name="Hirani K."/>
            <person name="Hogues M."/>
            <person name="Jackson L."/>
            <person name="Jakkamsetti A."/>
            <person name="Javaid M."/>
            <person name="Jiang H."/>
            <person name="Korchina V."/>
            <person name="Kovar C."/>
            <person name="Lara F."/>
            <person name="Lee S."/>
            <person name="Mata R."/>
            <person name="Mathew T."/>
            <person name="Moen C."/>
            <person name="Morales K."/>
            <person name="Munidasa M."/>
            <person name="Nazareth L."/>
            <person name="Ngo R."/>
            <person name="Nguyen L."/>
            <person name="Okwuonu G."/>
            <person name="Ongeri F."/>
            <person name="Patil S."/>
            <person name="Petrosino J."/>
            <person name="Pham C."/>
            <person name="Pham P."/>
            <person name="Pu L.-L."/>
            <person name="Puazo M."/>
            <person name="Raj R."/>
            <person name="Reid J."/>
            <person name="Rouhana J."/>
            <person name="Saada N."/>
            <person name="Shang Y."/>
            <person name="Simmons D."/>
            <person name="Thornton R."/>
            <person name="Warren J."/>
            <person name="Weissenberger G."/>
            <person name="Zhang J."/>
            <person name="Zhang L."/>
            <person name="Zhou C."/>
            <person name="Zhu D."/>
            <person name="Muzny D."/>
            <person name="Worley K."/>
            <person name="Gibbs R."/>
        </authorList>
    </citation>
    <scope>NUCLEOTIDE SEQUENCE [LARGE SCALE GENOMIC DNA]</scope>
    <source>
        <strain evidence="3 4">DSM 15436</strain>
    </source>
</reference>
<dbReference type="eggNOG" id="COG0699">
    <property type="taxonomic scope" value="Bacteria"/>
</dbReference>
<feature type="transmembrane region" description="Helical" evidence="1">
    <location>
        <begin position="432"/>
        <end position="451"/>
    </location>
</feature>
<feature type="transmembrane region" description="Helical" evidence="1">
    <location>
        <begin position="471"/>
        <end position="494"/>
    </location>
</feature>
<dbReference type="InterPro" id="IPR006073">
    <property type="entry name" value="GTP-bd"/>
</dbReference>
<keyword evidence="4" id="KW-1185">Reference proteome</keyword>
<keyword evidence="1" id="KW-0472">Membrane</keyword>
<dbReference type="GO" id="GO:0000028">
    <property type="term" value="P:ribosomal small subunit assembly"/>
    <property type="evidence" value="ECO:0007669"/>
    <property type="project" value="TreeGrafter"/>
</dbReference>
<dbReference type="InterPro" id="IPR005662">
    <property type="entry name" value="GTPase_Era-like"/>
</dbReference>
<dbReference type="RefSeq" id="WP_006546189.1">
    <property type="nucleotide sequence ID" value="NZ_DS999540.1"/>
</dbReference>
<sequence>MGIFNRNQLQAPQLLTEFEELLKNAKADLSVNALNQLETTAKLSHERLSLDPTTTVVALVGATGSGKSSLFNAILGADIATIGVRRPTTIEPIAAIPVNEGVSELMDWLQIKHRVQIPSGGKLPDNVALIDLPDIDSIATAGRETVKFLAQRVDLLIWVADPQKYADNLLHTEFIRPLAKHANMTIGVLTHADTLHGQDAVHVVADFTRILETDRVNNPLVIPTSAVTGQGIDSLRLRITDAAAVQAKAAQKLIADLQNGKALIAKEIFGGTSGVNTLETLKSYDLPGFTNKQVKPLLTKAVYEVAGVKTVEKTVKQGYRYRAGSVAGFWPSRKLRLFKPDPVKRLHLGSETGITSYKPLDMTLKNLDLAMRQTVDGLIAGRPRPWQASLRAQATQANEFIPLHLNHVVSRIDVPLPAGKATWWRVMNGLQMLGWVLAICGGLWLGGIHLLKSLLLIDVPTMPYYNIPTPVWMIGVGILWAVLISALTAVLISWRAHAAGKKASQALREELDEVVEEYLWAPLKIEDQRQRRVLELLKLGQ</sequence>
<dbReference type="OrthoDB" id="974105at2"/>
<dbReference type="EMBL" id="ACFG01000034">
    <property type="protein sequence ID" value="EEH63407.1"/>
    <property type="molecule type" value="Genomic_DNA"/>
</dbReference>
<dbReference type="AlphaFoldDB" id="C0W1P1"/>
<comment type="caution">
    <text evidence="3">The sequence shown here is derived from an EMBL/GenBank/DDBJ whole genome shotgun (WGS) entry which is preliminary data.</text>
</comment>
<dbReference type="InterPro" id="IPR027417">
    <property type="entry name" value="P-loop_NTPase"/>
</dbReference>
<feature type="domain" description="G" evidence="2">
    <location>
        <begin position="57"/>
        <end position="168"/>
    </location>
</feature>